<keyword evidence="7" id="KW-0472">Membrane</keyword>
<evidence type="ECO:0000256" key="3">
    <source>
        <dbReference type="ARBA" id="ARBA00022448"/>
    </source>
</evidence>
<dbReference type="InterPro" id="IPR027417">
    <property type="entry name" value="P-loop_NTPase"/>
</dbReference>
<comment type="subcellular location">
    <subcellularLocation>
        <location evidence="1">Cell membrane</location>
        <topology evidence="1">Peripheral membrane protein</topology>
    </subcellularLocation>
</comment>
<dbReference type="NCBIfam" id="TIGR01727">
    <property type="entry name" value="oligo_HPY"/>
    <property type="match status" value="1"/>
</dbReference>
<comment type="similarity">
    <text evidence="2">Belongs to the ABC transporter superfamily.</text>
</comment>
<organism evidence="9 10">
    <name type="scientific">Conexibacter stalactiti</name>
    <dbReference type="NCBI Taxonomy" id="1940611"/>
    <lineage>
        <taxon>Bacteria</taxon>
        <taxon>Bacillati</taxon>
        <taxon>Actinomycetota</taxon>
        <taxon>Thermoleophilia</taxon>
        <taxon>Solirubrobacterales</taxon>
        <taxon>Conexibacteraceae</taxon>
        <taxon>Conexibacter</taxon>
    </lineage>
</organism>
<gene>
    <name evidence="9" type="ORF">R7226_01110</name>
</gene>
<dbReference type="PROSITE" id="PS50893">
    <property type="entry name" value="ABC_TRANSPORTER_2"/>
    <property type="match status" value="1"/>
</dbReference>
<dbReference type="PANTHER" id="PTHR43297">
    <property type="entry name" value="OLIGOPEPTIDE TRANSPORT ATP-BINDING PROTEIN APPD"/>
    <property type="match status" value="1"/>
</dbReference>
<dbReference type="Pfam" id="PF08352">
    <property type="entry name" value="oligo_HPY"/>
    <property type="match status" value="1"/>
</dbReference>
<sequence length="330" mass="36275">MTTDTVLDVRDLRVAFGDVEPVRGISFRLRRGERLGLVGESGSGKSLTALAIMRLARRAQLSGEVLLEGEDLLTLKPRQMEKVRGGRVAMVYQDPMSALNPVYTVGKQLEEAIRLHRRLDRRAARERAIELLDDVGVPHPQRRVEQYPHEFSGGMRQRVMIAMAMCADPTVLICDEPTTALDVTTQARIMDLLDRLVEEHHTAVVLITHDLGVAAGFCDNVQVMYGGRIVERAEAEALYRASLHPYSEALLGAAVDLNLELGVPIPTIGGSPPLAGSLPSGCSFHPRCAWAQDRCRTEVPLLREVAGRLVECHRADERAAAVKEETHVGA</sequence>
<evidence type="ECO:0000256" key="5">
    <source>
        <dbReference type="ARBA" id="ARBA00022741"/>
    </source>
</evidence>
<evidence type="ECO:0000313" key="10">
    <source>
        <dbReference type="Proteomes" id="UP001284601"/>
    </source>
</evidence>
<name>A0ABU4HI18_9ACTN</name>
<keyword evidence="4" id="KW-1003">Cell membrane</keyword>
<evidence type="ECO:0000256" key="7">
    <source>
        <dbReference type="ARBA" id="ARBA00023136"/>
    </source>
</evidence>
<dbReference type="InterPro" id="IPR003439">
    <property type="entry name" value="ABC_transporter-like_ATP-bd"/>
</dbReference>
<reference evidence="10" key="1">
    <citation type="submission" date="2023-07" db="EMBL/GenBank/DDBJ databases">
        <title>Conexibacter stalactiti sp. nov., isolated from stalactites in a lava cave and emended description of the genus Conexibacter.</title>
        <authorList>
            <person name="Lee S.D."/>
        </authorList>
    </citation>
    <scope>NUCLEOTIDE SEQUENCE [LARGE SCALE GENOMIC DNA]</scope>
    <source>
        <strain evidence="10">KCTC 39840</strain>
    </source>
</reference>
<dbReference type="PANTHER" id="PTHR43297:SF2">
    <property type="entry name" value="DIPEPTIDE TRANSPORT ATP-BINDING PROTEIN DPPD"/>
    <property type="match status" value="1"/>
</dbReference>
<dbReference type="Pfam" id="PF00005">
    <property type="entry name" value="ABC_tran"/>
    <property type="match status" value="1"/>
</dbReference>
<dbReference type="PROSITE" id="PS00211">
    <property type="entry name" value="ABC_TRANSPORTER_1"/>
    <property type="match status" value="1"/>
</dbReference>
<keyword evidence="6 9" id="KW-0067">ATP-binding</keyword>
<dbReference type="CDD" id="cd03257">
    <property type="entry name" value="ABC_NikE_OppD_transporters"/>
    <property type="match status" value="1"/>
</dbReference>
<dbReference type="SMART" id="SM00382">
    <property type="entry name" value="AAA"/>
    <property type="match status" value="1"/>
</dbReference>
<dbReference type="InterPro" id="IPR050388">
    <property type="entry name" value="ABC_Ni/Peptide_Import"/>
</dbReference>
<accession>A0ABU4HI18</accession>
<comment type="caution">
    <text evidence="9">The sequence shown here is derived from an EMBL/GenBank/DDBJ whole genome shotgun (WGS) entry which is preliminary data.</text>
</comment>
<evidence type="ECO:0000256" key="6">
    <source>
        <dbReference type="ARBA" id="ARBA00022840"/>
    </source>
</evidence>
<evidence type="ECO:0000256" key="1">
    <source>
        <dbReference type="ARBA" id="ARBA00004202"/>
    </source>
</evidence>
<dbReference type="InterPro" id="IPR017871">
    <property type="entry name" value="ABC_transporter-like_CS"/>
</dbReference>
<evidence type="ECO:0000256" key="2">
    <source>
        <dbReference type="ARBA" id="ARBA00005417"/>
    </source>
</evidence>
<proteinExistence type="inferred from homology"/>
<evidence type="ECO:0000259" key="8">
    <source>
        <dbReference type="PROSITE" id="PS50893"/>
    </source>
</evidence>
<keyword evidence="3" id="KW-0813">Transport</keyword>
<dbReference type="RefSeq" id="WP_318595174.1">
    <property type="nucleotide sequence ID" value="NZ_JAWSTH010000001.1"/>
</dbReference>
<evidence type="ECO:0000313" key="9">
    <source>
        <dbReference type="EMBL" id="MDW5592917.1"/>
    </source>
</evidence>
<keyword evidence="5" id="KW-0547">Nucleotide-binding</keyword>
<dbReference type="SUPFAM" id="SSF52540">
    <property type="entry name" value="P-loop containing nucleoside triphosphate hydrolases"/>
    <property type="match status" value="1"/>
</dbReference>
<evidence type="ECO:0000256" key="4">
    <source>
        <dbReference type="ARBA" id="ARBA00022475"/>
    </source>
</evidence>
<dbReference type="InterPro" id="IPR003593">
    <property type="entry name" value="AAA+_ATPase"/>
</dbReference>
<dbReference type="GO" id="GO:0005524">
    <property type="term" value="F:ATP binding"/>
    <property type="evidence" value="ECO:0007669"/>
    <property type="project" value="UniProtKB-KW"/>
</dbReference>
<keyword evidence="10" id="KW-1185">Reference proteome</keyword>
<dbReference type="InterPro" id="IPR013563">
    <property type="entry name" value="Oligopep_ABC_C"/>
</dbReference>
<dbReference type="Gene3D" id="3.40.50.300">
    <property type="entry name" value="P-loop containing nucleotide triphosphate hydrolases"/>
    <property type="match status" value="1"/>
</dbReference>
<feature type="domain" description="ABC transporter" evidence="8">
    <location>
        <begin position="7"/>
        <end position="251"/>
    </location>
</feature>
<dbReference type="EMBL" id="JAWSTH010000001">
    <property type="protein sequence ID" value="MDW5592917.1"/>
    <property type="molecule type" value="Genomic_DNA"/>
</dbReference>
<dbReference type="Proteomes" id="UP001284601">
    <property type="component" value="Unassembled WGS sequence"/>
</dbReference>
<protein>
    <submittedName>
        <fullName evidence="9">ABC transporter ATP-binding protein</fullName>
    </submittedName>
</protein>